<gene>
    <name evidence="1" type="ORF">STAS_22687</name>
</gene>
<protein>
    <submittedName>
        <fullName evidence="1">Cytochrome b</fullName>
    </submittedName>
</protein>
<reference evidence="2" key="1">
    <citation type="journal article" date="2019" name="Curr. Biol.">
        <title>Genome Sequence of Striga asiatica Provides Insight into the Evolution of Plant Parasitism.</title>
        <authorList>
            <person name="Yoshida S."/>
            <person name="Kim S."/>
            <person name="Wafula E.K."/>
            <person name="Tanskanen J."/>
            <person name="Kim Y.M."/>
            <person name="Honaas L."/>
            <person name="Yang Z."/>
            <person name="Spallek T."/>
            <person name="Conn C.E."/>
            <person name="Ichihashi Y."/>
            <person name="Cheong K."/>
            <person name="Cui S."/>
            <person name="Der J.P."/>
            <person name="Gundlach H."/>
            <person name="Jiao Y."/>
            <person name="Hori C."/>
            <person name="Ishida J.K."/>
            <person name="Kasahara H."/>
            <person name="Kiba T."/>
            <person name="Kim M.S."/>
            <person name="Koo N."/>
            <person name="Laohavisit A."/>
            <person name="Lee Y.H."/>
            <person name="Lumba S."/>
            <person name="McCourt P."/>
            <person name="Mortimer J.C."/>
            <person name="Mutuku J.M."/>
            <person name="Nomura T."/>
            <person name="Sasaki-Sekimoto Y."/>
            <person name="Seto Y."/>
            <person name="Wang Y."/>
            <person name="Wakatake T."/>
            <person name="Sakakibara H."/>
            <person name="Demura T."/>
            <person name="Yamaguchi S."/>
            <person name="Yoneyama K."/>
            <person name="Manabe R.I."/>
            <person name="Nelson D.C."/>
            <person name="Schulman A.H."/>
            <person name="Timko M.P."/>
            <person name="dePamphilis C.W."/>
            <person name="Choi D."/>
            <person name="Shirasu K."/>
        </authorList>
    </citation>
    <scope>NUCLEOTIDE SEQUENCE [LARGE SCALE GENOMIC DNA]</scope>
    <source>
        <strain evidence="2">cv. UVA1</strain>
    </source>
</reference>
<dbReference type="AlphaFoldDB" id="A0A5A7QKT1"/>
<comment type="caution">
    <text evidence="1">The sequence shown here is derived from an EMBL/GenBank/DDBJ whole genome shotgun (WGS) entry which is preliminary data.</text>
</comment>
<sequence>MAQVPHSFTNFAATAAAPSSSSTAGDFFKILPFPALREILEAICDRWVLRTFFWEANHIALDPTDIHSSAKITTLVNLLNPIPQSKQLARWAQRSAYGPQTKAPRQVTAACVSRVQLGSDSRSLCAVARDSDSRGLRGKVFERGEGMIFGEFCWYSKAKMRSGLWGEKCVK</sequence>
<proteinExistence type="predicted"/>
<evidence type="ECO:0000313" key="2">
    <source>
        <dbReference type="Proteomes" id="UP000325081"/>
    </source>
</evidence>
<organism evidence="1 2">
    <name type="scientific">Striga asiatica</name>
    <name type="common">Asiatic witchweed</name>
    <name type="synonym">Buchnera asiatica</name>
    <dbReference type="NCBI Taxonomy" id="4170"/>
    <lineage>
        <taxon>Eukaryota</taxon>
        <taxon>Viridiplantae</taxon>
        <taxon>Streptophyta</taxon>
        <taxon>Embryophyta</taxon>
        <taxon>Tracheophyta</taxon>
        <taxon>Spermatophyta</taxon>
        <taxon>Magnoliopsida</taxon>
        <taxon>eudicotyledons</taxon>
        <taxon>Gunneridae</taxon>
        <taxon>Pentapetalae</taxon>
        <taxon>asterids</taxon>
        <taxon>lamiids</taxon>
        <taxon>Lamiales</taxon>
        <taxon>Orobanchaceae</taxon>
        <taxon>Buchnereae</taxon>
        <taxon>Striga</taxon>
    </lineage>
</organism>
<keyword evidence="2" id="KW-1185">Reference proteome</keyword>
<dbReference type="EMBL" id="BKCP01007282">
    <property type="protein sequence ID" value="GER45710.1"/>
    <property type="molecule type" value="Genomic_DNA"/>
</dbReference>
<accession>A0A5A7QKT1</accession>
<name>A0A5A7QKT1_STRAF</name>
<evidence type="ECO:0000313" key="1">
    <source>
        <dbReference type="EMBL" id="GER45710.1"/>
    </source>
</evidence>
<dbReference type="Proteomes" id="UP000325081">
    <property type="component" value="Unassembled WGS sequence"/>
</dbReference>